<keyword evidence="2" id="KW-0472">Membrane</keyword>
<evidence type="ECO:0000256" key="1">
    <source>
        <dbReference type="SAM" id="MobiDB-lite"/>
    </source>
</evidence>
<dbReference type="EMBL" id="JARULN010000013">
    <property type="protein sequence ID" value="MDG5754797.1"/>
    <property type="molecule type" value="Genomic_DNA"/>
</dbReference>
<feature type="transmembrane region" description="Helical" evidence="2">
    <location>
        <begin position="6"/>
        <end position="23"/>
    </location>
</feature>
<evidence type="ECO:0000313" key="3">
    <source>
        <dbReference type="EMBL" id="MDG5754797.1"/>
    </source>
</evidence>
<sequence>MSWFMIIFWSLCIIIVGYSLWHIRKHKEQISPEKSLNQEINEANTYKDTSRNFPPSP</sequence>
<keyword evidence="2" id="KW-1133">Transmembrane helix</keyword>
<reference evidence="3 4" key="1">
    <citation type="submission" date="2023-04" db="EMBL/GenBank/DDBJ databases">
        <title>Ectobacillus antri isolated from activated sludge.</title>
        <authorList>
            <person name="Yan P."/>
            <person name="Liu X."/>
        </authorList>
    </citation>
    <scope>NUCLEOTIDE SEQUENCE [LARGE SCALE GENOMIC DNA]</scope>
    <source>
        <strain evidence="3 4">C18H</strain>
    </source>
</reference>
<organism evidence="3 4">
    <name type="scientific">Ectobacillus antri</name>
    <dbReference type="NCBI Taxonomy" id="2486280"/>
    <lineage>
        <taxon>Bacteria</taxon>
        <taxon>Bacillati</taxon>
        <taxon>Bacillota</taxon>
        <taxon>Bacilli</taxon>
        <taxon>Bacillales</taxon>
        <taxon>Bacillaceae</taxon>
        <taxon>Ectobacillus</taxon>
    </lineage>
</organism>
<evidence type="ECO:0000313" key="4">
    <source>
        <dbReference type="Proteomes" id="UP001218246"/>
    </source>
</evidence>
<dbReference type="RefSeq" id="WP_164464278.1">
    <property type="nucleotide sequence ID" value="NZ_JARRRY010000013.1"/>
</dbReference>
<evidence type="ECO:0000256" key="2">
    <source>
        <dbReference type="SAM" id="Phobius"/>
    </source>
</evidence>
<gene>
    <name evidence="3" type="ORF">P6P90_12570</name>
</gene>
<proteinExistence type="predicted"/>
<keyword evidence="4" id="KW-1185">Reference proteome</keyword>
<name>A0ABT6H833_9BACI</name>
<comment type="caution">
    <text evidence="3">The sequence shown here is derived from an EMBL/GenBank/DDBJ whole genome shotgun (WGS) entry which is preliminary data.</text>
</comment>
<keyword evidence="2" id="KW-0812">Transmembrane</keyword>
<protein>
    <submittedName>
        <fullName evidence="3">Uncharacterized protein</fullName>
    </submittedName>
</protein>
<accession>A0ABT6H833</accession>
<dbReference type="Proteomes" id="UP001218246">
    <property type="component" value="Unassembled WGS sequence"/>
</dbReference>
<feature type="region of interest" description="Disordered" evidence="1">
    <location>
        <begin position="34"/>
        <end position="57"/>
    </location>
</feature>